<evidence type="ECO:0000313" key="3">
    <source>
        <dbReference type="Proteomes" id="UP001388673"/>
    </source>
</evidence>
<evidence type="ECO:0000313" key="2">
    <source>
        <dbReference type="EMBL" id="KAK8854561.1"/>
    </source>
</evidence>
<comment type="caution">
    <text evidence="2">The sequence shown here is derived from an EMBL/GenBank/DDBJ whole genome shotgun (WGS) entry which is preliminary data.</text>
</comment>
<feature type="domain" description="NAD-dependent epimerase/dehydratase" evidence="1">
    <location>
        <begin position="4"/>
        <end position="214"/>
    </location>
</feature>
<dbReference type="AlphaFoldDB" id="A0AAW0YQJ3"/>
<evidence type="ECO:0000259" key="1">
    <source>
        <dbReference type="Pfam" id="PF01370"/>
    </source>
</evidence>
<accession>A0AAW0YQJ3</accession>
<dbReference type="Gene3D" id="3.40.50.720">
    <property type="entry name" value="NAD(P)-binding Rossmann-like Domain"/>
    <property type="match status" value="1"/>
</dbReference>
<sequence>MVKIFVTGGTGWTGSHVVPELLAHGHQITAIARSDATAKKLEDQGVTVLRGSLEDLDVLSKGAAGADAVIHMGYIHDFTQYGKKSADVDLAAIRALATPLEGTNKLLVVTSGTGSTFTPRPLETQAAVDLPVNPRGRGEVLALSFVEKGVRVINVRLPFTVHGPGDIGFVKLLVNAAKEKGFSAYVDEGENVWPAVHVNDAARLFRLAVETPASRFPSSGLALHGVGDEGIPTKEIARKIGEKLGVETKSIPKAEAIAHFGFVGMIFGLGCNPSRALTTEWTGWEPKEVGLLEDLETGTYFD</sequence>
<dbReference type="SUPFAM" id="SSF51735">
    <property type="entry name" value="NAD(P)-binding Rossmann-fold domains"/>
    <property type="match status" value="1"/>
</dbReference>
<keyword evidence="3" id="KW-1185">Reference proteome</keyword>
<dbReference type="InterPro" id="IPR001509">
    <property type="entry name" value="Epimerase_deHydtase"/>
</dbReference>
<dbReference type="PANTHER" id="PTHR48079">
    <property type="entry name" value="PROTEIN YEEZ"/>
    <property type="match status" value="1"/>
</dbReference>
<gene>
    <name evidence="2" type="ORF">IAR55_003300</name>
</gene>
<dbReference type="RefSeq" id="XP_066802799.1">
    <property type="nucleotide sequence ID" value="XM_066946407.1"/>
</dbReference>
<dbReference type="EMBL" id="JBCAWK010000006">
    <property type="protein sequence ID" value="KAK8854561.1"/>
    <property type="molecule type" value="Genomic_DNA"/>
</dbReference>
<name>A0AAW0YQJ3_9TREE</name>
<dbReference type="Pfam" id="PF01370">
    <property type="entry name" value="Epimerase"/>
    <property type="match status" value="1"/>
</dbReference>
<protein>
    <recommendedName>
        <fullName evidence="1">NAD-dependent epimerase/dehydratase domain-containing protein</fullName>
    </recommendedName>
</protein>
<dbReference type="GeneID" id="92180558"/>
<proteinExistence type="predicted"/>
<dbReference type="InterPro" id="IPR051783">
    <property type="entry name" value="NAD(P)-dependent_oxidoreduct"/>
</dbReference>
<organism evidence="2 3">
    <name type="scientific">Kwoniella newhampshirensis</name>
    <dbReference type="NCBI Taxonomy" id="1651941"/>
    <lineage>
        <taxon>Eukaryota</taxon>
        <taxon>Fungi</taxon>
        <taxon>Dikarya</taxon>
        <taxon>Basidiomycota</taxon>
        <taxon>Agaricomycotina</taxon>
        <taxon>Tremellomycetes</taxon>
        <taxon>Tremellales</taxon>
        <taxon>Cryptococcaceae</taxon>
        <taxon>Kwoniella</taxon>
    </lineage>
</organism>
<dbReference type="GO" id="GO:0004029">
    <property type="term" value="F:aldehyde dehydrogenase (NAD+) activity"/>
    <property type="evidence" value="ECO:0007669"/>
    <property type="project" value="TreeGrafter"/>
</dbReference>
<dbReference type="GO" id="GO:0005737">
    <property type="term" value="C:cytoplasm"/>
    <property type="evidence" value="ECO:0007669"/>
    <property type="project" value="TreeGrafter"/>
</dbReference>
<reference evidence="2 3" key="1">
    <citation type="journal article" date="2024" name="bioRxiv">
        <title>Comparative genomics of Cryptococcus and Kwoniella reveals pathogenesis evolution and contrasting karyotype dynamics via intercentromeric recombination or chromosome fusion.</title>
        <authorList>
            <person name="Coelho M.A."/>
            <person name="David-Palma M."/>
            <person name="Shea T."/>
            <person name="Bowers K."/>
            <person name="McGinley-Smith S."/>
            <person name="Mohammad A.W."/>
            <person name="Gnirke A."/>
            <person name="Yurkov A.M."/>
            <person name="Nowrousian M."/>
            <person name="Sun S."/>
            <person name="Cuomo C.A."/>
            <person name="Heitman J."/>
        </authorList>
    </citation>
    <scope>NUCLEOTIDE SEQUENCE [LARGE SCALE GENOMIC DNA]</scope>
    <source>
        <strain evidence="2 3">CBS 13917</strain>
    </source>
</reference>
<dbReference type="InterPro" id="IPR036291">
    <property type="entry name" value="NAD(P)-bd_dom_sf"/>
</dbReference>
<dbReference type="PANTHER" id="PTHR48079:SF9">
    <property type="entry name" value="PUTATIVE-RELATED"/>
    <property type="match status" value="1"/>
</dbReference>
<dbReference type="CDD" id="cd05262">
    <property type="entry name" value="SDR_a7"/>
    <property type="match status" value="1"/>
</dbReference>
<dbReference type="KEGG" id="kne:92180558"/>
<dbReference type="Proteomes" id="UP001388673">
    <property type="component" value="Unassembled WGS sequence"/>
</dbReference>